<proteinExistence type="predicted"/>
<reference evidence="2" key="1">
    <citation type="submission" date="2009-09" db="EMBL/GenBank/DDBJ databases">
        <title>The complete chromosome of Sebaldella termitidis ATCC 33386.</title>
        <authorList>
            <consortium name="US DOE Joint Genome Institute (JGI-PGF)"/>
            <person name="Lucas S."/>
            <person name="Copeland A."/>
            <person name="Lapidus A."/>
            <person name="Glavina del Rio T."/>
            <person name="Dalin E."/>
            <person name="Tice H."/>
            <person name="Bruce D."/>
            <person name="Goodwin L."/>
            <person name="Pitluck S."/>
            <person name="Kyrpides N."/>
            <person name="Mavromatis K."/>
            <person name="Ivanova N."/>
            <person name="Mikhailova N."/>
            <person name="Sims D."/>
            <person name="Meincke L."/>
            <person name="Brettin T."/>
            <person name="Detter J.C."/>
            <person name="Han C."/>
            <person name="Larimer F."/>
            <person name="Land M."/>
            <person name="Hauser L."/>
            <person name="Markowitz V."/>
            <person name="Cheng J.F."/>
            <person name="Hugenholtz P."/>
            <person name="Woyke T."/>
            <person name="Wu D."/>
            <person name="Eisen J.A."/>
        </authorList>
    </citation>
    <scope>NUCLEOTIDE SEQUENCE [LARGE SCALE GENOMIC DNA]</scope>
    <source>
        <strain evidence="2">ATCC 33386 / NCTC 11300</strain>
    </source>
</reference>
<dbReference type="KEGG" id="str:Sterm_1231"/>
<organism evidence="1 2">
    <name type="scientific">Sebaldella termitidis (strain ATCC 33386 / NCTC 11300)</name>
    <dbReference type="NCBI Taxonomy" id="526218"/>
    <lineage>
        <taxon>Bacteria</taxon>
        <taxon>Fusobacteriati</taxon>
        <taxon>Fusobacteriota</taxon>
        <taxon>Fusobacteriia</taxon>
        <taxon>Fusobacteriales</taxon>
        <taxon>Leptotrichiaceae</taxon>
        <taxon>Sebaldella</taxon>
    </lineage>
</organism>
<reference evidence="1 2" key="2">
    <citation type="journal article" date="2010" name="Stand. Genomic Sci.">
        <title>Complete genome sequence of Sebaldella termitidis type strain (NCTC 11300).</title>
        <authorList>
            <person name="Harmon-Smith M."/>
            <person name="Celia L."/>
            <person name="Chertkov O."/>
            <person name="Lapidus A."/>
            <person name="Copeland A."/>
            <person name="Glavina Del Rio T."/>
            <person name="Nolan M."/>
            <person name="Lucas S."/>
            <person name="Tice H."/>
            <person name="Cheng J.F."/>
            <person name="Han C."/>
            <person name="Detter J.C."/>
            <person name="Bruce D."/>
            <person name="Goodwin L."/>
            <person name="Pitluck S."/>
            <person name="Pati A."/>
            <person name="Liolios K."/>
            <person name="Ivanova N."/>
            <person name="Mavromatis K."/>
            <person name="Mikhailova N."/>
            <person name="Chen A."/>
            <person name="Palaniappan K."/>
            <person name="Land M."/>
            <person name="Hauser L."/>
            <person name="Chang Y.J."/>
            <person name="Jeffries C.D."/>
            <person name="Brettin T."/>
            <person name="Goker M."/>
            <person name="Beck B."/>
            <person name="Bristow J."/>
            <person name="Eisen J.A."/>
            <person name="Markowitz V."/>
            <person name="Hugenholtz P."/>
            <person name="Kyrpides N.C."/>
            <person name="Klenk H.P."/>
            <person name="Chen F."/>
        </authorList>
    </citation>
    <scope>NUCLEOTIDE SEQUENCE [LARGE SCALE GENOMIC DNA]</scope>
    <source>
        <strain evidence="2">ATCC 33386 / NCTC 11300</strain>
    </source>
</reference>
<dbReference type="AlphaFoldDB" id="D1AH65"/>
<dbReference type="Proteomes" id="UP000000845">
    <property type="component" value="Chromosome"/>
</dbReference>
<sequence>MDLNIGLVKEGYSQHIIIKYKVEATIEKGMRTGKKNRMYESNEVDTLQEVNAILKWLEQEGLKEGEVIADLSILTINELGFIKEKK</sequence>
<dbReference type="EMBL" id="CP001739">
    <property type="protein sequence ID" value="ACZ08099.1"/>
    <property type="molecule type" value="Genomic_DNA"/>
</dbReference>
<accession>D1AH65</accession>
<evidence type="ECO:0000313" key="2">
    <source>
        <dbReference type="Proteomes" id="UP000000845"/>
    </source>
</evidence>
<dbReference type="RefSeq" id="WP_012860695.1">
    <property type="nucleotide sequence ID" value="NC_013517.1"/>
</dbReference>
<keyword evidence="2" id="KW-1185">Reference proteome</keyword>
<protein>
    <submittedName>
        <fullName evidence="1">Uncharacterized protein</fullName>
    </submittedName>
</protein>
<evidence type="ECO:0000313" key="1">
    <source>
        <dbReference type="EMBL" id="ACZ08099.1"/>
    </source>
</evidence>
<name>D1AH65_SEBTE</name>
<gene>
    <name evidence="1" type="ordered locus">Sterm_1231</name>
</gene>
<dbReference type="HOGENOM" id="CLU_2496132_0_0_0"/>